<sequence length="84" mass="9647">MHTPGEFCVLTLYLLIEVGEPLLKRMTDYSSRGSYGIRSLCDNARKKARGRDRRRRRVIKKKEVGPGEAMFTIDKTRGSSEELD</sequence>
<evidence type="ECO:0000313" key="2">
    <source>
        <dbReference type="EMBL" id="GBO98816.1"/>
    </source>
</evidence>
<feature type="region of interest" description="Disordered" evidence="1">
    <location>
        <begin position="46"/>
        <end position="84"/>
    </location>
</feature>
<evidence type="ECO:0000313" key="3">
    <source>
        <dbReference type="Proteomes" id="UP000299102"/>
    </source>
</evidence>
<gene>
    <name evidence="2" type="ORF">EVAR_71689_1</name>
</gene>
<keyword evidence="3" id="KW-1185">Reference proteome</keyword>
<feature type="compositionally biased region" description="Basic residues" evidence="1">
    <location>
        <begin position="46"/>
        <end position="60"/>
    </location>
</feature>
<comment type="caution">
    <text evidence="2">The sequence shown here is derived from an EMBL/GenBank/DDBJ whole genome shotgun (WGS) entry which is preliminary data.</text>
</comment>
<reference evidence="2 3" key="1">
    <citation type="journal article" date="2019" name="Commun. Biol.">
        <title>The bagworm genome reveals a unique fibroin gene that provides high tensile strength.</title>
        <authorList>
            <person name="Kono N."/>
            <person name="Nakamura H."/>
            <person name="Ohtoshi R."/>
            <person name="Tomita M."/>
            <person name="Numata K."/>
            <person name="Arakawa K."/>
        </authorList>
    </citation>
    <scope>NUCLEOTIDE SEQUENCE [LARGE SCALE GENOMIC DNA]</scope>
</reference>
<name>A0A4C1SBQ0_EUMVA</name>
<proteinExistence type="predicted"/>
<dbReference type="EMBL" id="BGZK01003214">
    <property type="protein sequence ID" value="GBO98816.1"/>
    <property type="molecule type" value="Genomic_DNA"/>
</dbReference>
<dbReference type="Proteomes" id="UP000299102">
    <property type="component" value="Unassembled WGS sequence"/>
</dbReference>
<accession>A0A4C1SBQ0</accession>
<evidence type="ECO:0000256" key="1">
    <source>
        <dbReference type="SAM" id="MobiDB-lite"/>
    </source>
</evidence>
<feature type="compositionally biased region" description="Basic and acidic residues" evidence="1">
    <location>
        <begin position="74"/>
        <end position="84"/>
    </location>
</feature>
<protein>
    <submittedName>
        <fullName evidence="2">Uncharacterized protein</fullName>
    </submittedName>
</protein>
<dbReference type="AlphaFoldDB" id="A0A4C1SBQ0"/>
<organism evidence="2 3">
    <name type="scientific">Eumeta variegata</name>
    <name type="common">Bagworm moth</name>
    <name type="synonym">Eumeta japonica</name>
    <dbReference type="NCBI Taxonomy" id="151549"/>
    <lineage>
        <taxon>Eukaryota</taxon>
        <taxon>Metazoa</taxon>
        <taxon>Ecdysozoa</taxon>
        <taxon>Arthropoda</taxon>
        <taxon>Hexapoda</taxon>
        <taxon>Insecta</taxon>
        <taxon>Pterygota</taxon>
        <taxon>Neoptera</taxon>
        <taxon>Endopterygota</taxon>
        <taxon>Lepidoptera</taxon>
        <taxon>Glossata</taxon>
        <taxon>Ditrysia</taxon>
        <taxon>Tineoidea</taxon>
        <taxon>Psychidae</taxon>
        <taxon>Oiketicinae</taxon>
        <taxon>Eumeta</taxon>
    </lineage>
</organism>